<keyword evidence="1" id="KW-0472">Membrane</keyword>
<keyword evidence="1" id="KW-1133">Transmembrane helix</keyword>
<dbReference type="EMBL" id="BPVZ01001762">
    <property type="protein sequence ID" value="GKV53721.1"/>
    <property type="molecule type" value="Genomic_DNA"/>
</dbReference>
<evidence type="ECO:0000313" key="3">
    <source>
        <dbReference type="Proteomes" id="UP001054252"/>
    </source>
</evidence>
<organism evidence="2 3">
    <name type="scientific">Rubroshorea leprosula</name>
    <dbReference type="NCBI Taxonomy" id="152421"/>
    <lineage>
        <taxon>Eukaryota</taxon>
        <taxon>Viridiplantae</taxon>
        <taxon>Streptophyta</taxon>
        <taxon>Embryophyta</taxon>
        <taxon>Tracheophyta</taxon>
        <taxon>Spermatophyta</taxon>
        <taxon>Magnoliopsida</taxon>
        <taxon>eudicotyledons</taxon>
        <taxon>Gunneridae</taxon>
        <taxon>Pentapetalae</taxon>
        <taxon>rosids</taxon>
        <taxon>malvids</taxon>
        <taxon>Malvales</taxon>
        <taxon>Dipterocarpaceae</taxon>
        <taxon>Rubroshorea</taxon>
    </lineage>
</organism>
<evidence type="ECO:0000256" key="1">
    <source>
        <dbReference type="SAM" id="Phobius"/>
    </source>
</evidence>
<proteinExistence type="predicted"/>
<keyword evidence="1" id="KW-0812">Transmembrane</keyword>
<sequence length="42" mass="5123">MRHPHSCLLQVLNSISWIVLFQVKWFFDLAAWIFVCPFNWKT</sequence>
<name>A0AAV5MUR1_9ROSI</name>
<reference evidence="2 3" key="1">
    <citation type="journal article" date="2021" name="Commun. Biol.">
        <title>The genome of Shorea leprosula (Dipterocarpaceae) highlights the ecological relevance of drought in aseasonal tropical rainforests.</title>
        <authorList>
            <person name="Ng K.K.S."/>
            <person name="Kobayashi M.J."/>
            <person name="Fawcett J.A."/>
            <person name="Hatakeyama M."/>
            <person name="Paape T."/>
            <person name="Ng C.H."/>
            <person name="Ang C.C."/>
            <person name="Tnah L.H."/>
            <person name="Lee C.T."/>
            <person name="Nishiyama T."/>
            <person name="Sese J."/>
            <person name="O'Brien M.J."/>
            <person name="Copetti D."/>
            <person name="Mohd Noor M.I."/>
            <person name="Ong R.C."/>
            <person name="Putra M."/>
            <person name="Sireger I.Z."/>
            <person name="Indrioko S."/>
            <person name="Kosugi Y."/>
            <person name="Izuno A."/>
            <person name="Isagi Y."/>
            <person name="Lee S.L."/>
            <person name="Shimizu K.K."/>
        </authorList>
    </citation>
    <scope>NUCLEOTIDE SEQUENCE [LARGE SCALE GENOMIC DNA]</scope>
    <source>
        <strain evidence="2">214</strain>
    </source>
</reference>
<gene>
    <name evidence="2" type="ORF">SLEP1_g60238</name>
</gene>
<keyword evidence="3" id="KW-1185">Reference proteome</keyword>
<dbReference type="AlphaFoldDB" id="A0AAV5MUR1"/>
<evidence type="ECO:0000313" key="2">
    <source>
        <dbReference type="EMBL" id="GKV53721.1"/>
    </source>
</evidence>
<accession>A0AAV5MUR1</accession>
<feature type="transmembrane region" description="Helical" evidence="1">
    <location>
        <begin position="15"/>
        <end position="40"/>
    </location>
</feature>
<comment type="caution">
    <text evidence="2">The sequence shown here is derived from an EMBL/GenBank/DDBJ whole genome shotgun (WGS) entry which is preliminary data.</text>
</comment>
<protein>
    <submittedName>
        <fullName evidence="2">Uncharacterized protein</fullName>
    </submittedName>
</protein>
<dbReference type="Proteomes" id="UP001054252">
    <property type="component" value="Unassembled WGS sequence"/>
</dbReference>